<dbReference type="OrthoDB" id="529273at2759"/>
<keyword evidence="2" id="KW-0328">Glycosyltransferase</keyword>
<reference evidence="9 10" key="1">
    <citation type="submission" date="2015-07" db="EMBL/GenBank/DDBJ databases">
        <title>High-quality genome of monoxenous trypanosomatid Leptomonas pyrrhocoris.</title>
        <authorList>
            <person name="Flegontov P."/>
            <person name="Butenko A."/>
            <person name="Firsov S."/>
            <person name="Vlcek C."/>
            <person name="Logacheva M.D."/>
            <person name="Field M."/>
            <person name="Filatov D."/>
            <person name="Flegontova O."/>
            <person name="Gerasimov E."/>
            <person name="Jackson A.P."/>
            <person name="Kelly S."/>
            <person name="Opperdoes F."/>
            <person name="O'Reilly A."/>
            <person name="Votypka J."/>
            <person name="Yurchenko V."/>
            <person name="Lukes J."/>
        </authorList>
    </citation>
    <scope>NUCLEOTIDE SEQUENCE [LARGE SCALE GENOMIC DNA]</scope>
    <source>
        <strain evidence="9">H10</strain>
    </source>
</reference>
<dbReference type="InterPro" id="IPR007657">
    <property type="entry name" value="Glycosyltransferase_61"/>
</dbReference>
<dbReference type="GO" id="GO:0016757">
    <property type="term" value="F:glycosyltransferase activity"/>
    <property type="evidence" value="ECO:0007669"/>
    <property type="project" value="UniProtKB-KW"/>
</dbReference>
<evidence type="ECO:0000259" key="8">
    <source>
        <dbReference type="Pfam" id="PF04577"/>
    </source>
</evidence>
<proteinExistence type="predicted"/>
<comment type="caution">
    <text evidence="9">The sequence shown here is derived from an EMBL/GenBank/DDBJ whole genome shotgun (WGS) entry which is preliminary data.</text>
</comment>
<dbReference type="Proteomes" id="UP000037923">
    <property type="component" value="Unassembled WGS sequence"/>
</dbReference>
<evidence type="ECO:0000313" key="10">
    <source>
        <dbReference type="Proteomes" id="UP000037923"/>
    </source>
</evidence>
<evidence type="ECO:0000313" key="9">
    <source>
        <dbReference type="EMBL" id="KPA76975.1"/>
    </source>
</evidence>
<feature type="domain" description="Glycosyltransferase 61 catalytic" evidence="8">
    <location>
        <begin position="199"/>
        <end position="465"/>
    </location>
</feature>
<dbReference type="AlphaFoldDB" id="A0A0M9FVK7"/>
<accession>A0A0M9FVK7</accession>
<dbReference type="PANTHER" id="PTHR20961">
    <property type="entry name" value="GLYCOSYLTRANSFERASE"/>
    <property type="match status" value="1"/>
</dbReference>
<dbReference type="GeneID" id="26907626"/>
<evidence type="ECO:0000256" key="3">
    <source>
        <dbReference type="ARBA" id="ARBA00022679"/>
    </source>
</evidence>
<protein>
    <recommendedName>
        <fullName evidence="8">Glycosyltransferase 61 catalytic domain-containing protein</fullName>
    </recommendedName>
</protein>
<sequence>MFEESESAEAWLRRHIVCPTDILIGIPPPRRKTGSGKGGSADTVENRTTAFAYDVSRQNGIPGSPATLAGLEGFCAARVSAVPRWASGSWRTWRDAVPSGATGPQRSAIFNLTIQQNFLGNATYTAVGSPFCLAGGAFYVPQERINAGGMEVFTAEQLTVLPLTDAVLHNAAMASASAGLHVVPAMGLLLSGFWIATHFFHLITDALETLYGAFHTMEDGVLLHIPTQTVMVRSDATNWADRRGDRARKIEFSAALANSFASPLLKGGSPYNTSFSFRPDSPYCVGRDGERKNSATLAAGNAATAAGSAASAVCFCDGLLVTTHNHPYMNASIYYGIQDWAAQGFGAPPYVKSRSVRDMDRLRLAQSPSWAAQFWPEDATTTSFRPNATAAVSLYRPRVVFIHRTTRLIANAARYAEQMRAAGFRVAEVHMEQLSAAQQYHLGRYADVVVGMHGLGIGHALWMEREPYGCRTVIEFRPWVIQYMPLQPLRVLGETMQFHFVAIVPTDVRFGPSVKEPEKERELLMSVKRITNAFSFPSFTDQTAFYDDDEVGRVISAVHQHLSQCLPK</sequence>
<dbReference type="VEuPathDB" id="TriTrypDB:LpyrH10_18_0670"/>
<keyword evidence="5" id="KW-1133">Transmembrane helix</keyword>
<keyword evidence="6" id="KW-0472">Membrane</keyword>
<dbReference type="InterPro" id="IPR049625">
    <property type="entry name" value="Glyco_transf_61_cat"/>
</dbReference>
<evidence type="ECO:0000256" key="2">
    <source>
        <dbReference type="ARBA" id="ARBA00022676"/>
    </source>
</evidence>
<dbReference type="RefSeq" id="XP_015655414.1">
    <property type="nucleotide sequence ID" value="XM_015805937.1"/>
</dbReference>
<dbReference type="GO" id="GO:0016020">
    <property type="term" value="C:membrane"/>
    <property type="evidence" value="ECO:0007669"/>
    <property type="project" value="UniProtKB-SubCell"/>
</dbReference>
<evidence type="ECO:0000256" key="1">
    <source>
        <dbReference type="ARBA" id="ARBA00004167"/>
    </source>
</evidence>
<evidence type="ECO:0000256" key="4">
    <source>
        <dbReference type="ARBA" id="ARBA00022692"/>
    </source>
</evidence>
<dbReference type="Pfam" id="PF04577">
    <property type="entry name" value="Glyco_transf_61"/>
    <property type="match status" value="1"/>
</dbReference>
<evidence type="ECO:0000256" key="5">
    <source>
        <dbReference type="ARBA" id="ARBA00022989"/>
    </source>
</evidence>
<evidence type="ECO:0000256" key="6">
    <source>
        <dbReference type="ARBA" id="ARBA00023136"/>
    </source>
</evidence>
<keyword evidence="3" id="KW-0808">Transferase</keyword>
<dbReference type="OMA" id="IEFRPWV"/>
<evidence type="ECO:0000256" key="7">
    <source>
        <dbReference type="ARBA" id="ARBA00023180"/>
    </source>
</evidence>
<organism evidence="9 10">
    <name type="scientific">Leptomonas pyrrhocoris</name>
    <name type="common">Firebug parasite</name>
    <dbReference type="NCBI Taxonomy" id="157538"/>
    <lineage>
        <taxon>Eukaryota</taxon>
        <taxon>Discoba</taxon>
        <taxon>Euglenozoa</taxon>
        <taxon>Kinetoplastea</taxon>
        <taxon>Metakinetoplastina</taxon>
        <taxon>Trypanosomatida</taxon>
        <taxon>Trypanosomatidae</taxon>
        <taxon>Leishmaniinae</taxon>
        <taxon>Leptomonas</taxon>
    </lineage>
</organism>
<comment type="subcellular location">
    <subcellularLocation>
        <location evidence="1">Membrane</location>
        <topology evidence="1">Single-pass membrane protein</topology>
    </subcellularLocation>
</comment>
<keyword evidence="7" id="KW-0325">Glycoprotein</keyword>
<dbReference type="PANTHER" id="PTHR20961:SF38">
    <property type="entry name" value="PROTEIN O-LINKED-MANNOSE BETA-1,4-N-ACETYLGLUCOSAMINYLTRANSFERASE 2"/>
    <property type="match status" value="1"/>
</dbReference>
<dbReference type="EMBL" id="LGTL01000018">
    <property type="protein sequence ID" value="KPA76975.1"/>
    <property type="molecule type" value="Genomic_DNA"/>
</dbReference>
<keyword evidence="4" id="KW-0812">Transmembrane</keyword>
<name>A0A0M9FVK7_LEPPY</name>
<gene>
    <name evidence="9" type="ORF">ABB37_07340</name>
</gene>
<keyword evidence="10" id="KW-1185">Reference proteome</keyword>